<organism evidence="4">
    <name type="scientific">marine metagenome</name>
    <dbReference type="NCBI Taxonomy" id="408172"/>
    <lineage>
        <taxon>unclassified sequences</taxon>
        <taxon>metagenomes</taxon>
        <taxon>ecological metagenomes</taxon>
    </lineage>
</organism>
<proteinExistence type="inferred from homology"/>
<evidence type="ECO:0000256" key="2">
    <source>
        <dbReference type="ARBA" id="ARBA00023136"/>
    </source>
</evidence>
<gene>
    <name evidence="4" type="ORF">METZ01_LOCUS47797</name>
</gene>
<dbReference type="Pfam" id="PF04390">
    <property type="entry name" value="LptE"/>
    <property type="match status" value="1"/>
</dbReference>
<dbReference type="EMBL" id="UINC01002280">
    <property type="protein sequence ID" value="SUZ94943.1"/>
    <property type="molecule type" value="Genomic_DNA"/>
</dbReference>
<sequence length="156" mass="17917">MIIIVTSLLLLGCGFQLQNSANFVGKLETLYIQTTDPYTVFYQTMKRQMVDNGVEITTERAAADFVLTIHADESDQRILSVSGRNTPREYEVYYLVKWSLIKGNQIIIQPTTSNRFQDYTFDQRQLLGKSTESRIIQESLAEDIVQMILVKLNQLL</sequence>
<evidence type="ECO:0000256" key="1">
    <source>
        <dbReference type="ARBA" id="ARBA00022729"/>
    </source>
</evidence>
<accession>A0A381S1A9</accession>
<reference evidence="4" key="1">
    <citation type="submission" date="2018-05" db="EMBL/GenBank/DDBJ databases">
        <authorList>
            <person name="Lanie J.A."/>
            <person name="Ng W.-L."/>
            <person name="Kazmierczak K.M."/>
            <person name="Andrzejewski T.M."/>
            <person name="Davidsen T.M."/>
            <person name="Wayne K.J."/>
            <person name="Tettelin H."/>
            <person name="Glass J.I."/>
            <person name="Rusch D."/>
            <person name="Podicherti R."/>
            <person name="Tsui H.-C.T."/>
            <person name="Winkler M.E."/>
        </authorList>
    </citation>
    <scope>NUCLEOTIDE SEQUENCE</scope>
</reference>
<dbReference type="PANTHER" id="PTHR38098">
    <property type="entry name" value="LPS-ASSEMBLY LIPOPROTEIN LPTE"/>
    <property type="match status" value="1"/>
</dbReference>
<dbReference type="PANTHER" id="PTHR38098:SF1">
    <property type="entry name" value="LPS-ASSEMBLY LIPOPROTEIN LPTE"/>
    <property type="match status" value="1"/>
</dbReference>
<keyword evidence="2" id="KW-0472">Membrane</keyword>
<dbReference type="GO" id="GO:0043165">
    <property type="term" value="P:Gram-negative-bacterium-type cell outer membrane assembly"/>
    <property type="evidence" value="ECO:0007669"/>
    <property type="project" value="InterPro"/>
</dbReference>
<dbReference type="GO" id="GO:0001530">
    <property type="term" value="F:lipopolysaccharide binding"/>
    <property type="evidence" value="ECO:0007669"/>
    <property type="project" value="TreeGrafter"/>
</dbReference>
<dbReference type="GO" id="GO:0015920">
    <property type="term" value="P:lipopolysaccharide transport"/>
    <property type="evidence" value="ECO:0007669"/>
    <property type="project" value="TreeGrafter"/>
</dbReference>
<evidence type="ECO:0000313" key="4">
    <source>
        <dbReference type="EMBL" id="SUZ94943.1"/>
    </source>
</evidence>
<evidence type="ECO:0008006" key="5">
    <source>
        <dbReference type="Google" id="ProtNLM"/>
    </source>
</evidence>
<dbReference type="Gene3D" id="3.30.160.150">
    <property type="entry name" value="Lipoprotein like domain"/>
    <property type="match status" value="1"/>
</dbReference>
<dbReference type="AlphaFoldDB" id="A0A381S1A9"/>
<keyword evidence="1" id="KW-0732">Signal</keyword>
<protein>
    <recommendedName>
        <fullName evidence="5">LPS-assembly lipoprotein LptE</fullName>
    </recommendedName>
</protein>
<dbReference type="GO" id="GO:0019867">
    <property type="term" value="C:outer membrane"/>
    <property type="evidence" value="ECO:0007669"/>
    <property type="project" value="InterPro"/>
</dbReference>
<dbReference type="HAMAP" id="MF_01186">
    <property type="entry name" value="LPS_assembly_LptE"/>
    <property type="match status" value="1"/>
</dbReference>
<name>A0A381S1A9_9ZZZZ</name>
<dbReference type="InterPro" id="IPR007485">
    <property type="entry name" value="LPS_assembly_LptE"/>
</dbReference>
<dbReference type="GO" id="GO:1990351">
    <property type="term" value="C:transporter complex"/>
    <property type="evidence" value="ECO:0007669"/>
    <property type="project" value="TreeGrafter"/>
</dbReference>
<keyword evidence="3" id="KW-0998">Cell outer membrane</keyword>
<evidence type="ECO:0000256" key="3">
    <source>
        <dbReference type="ARBA" id="ARBA00023237"/>
    </source>
</evidence>